<protein>
    <submittedName>
        <fullName evidence="2">Uncharacterized protein</fullName>
    </submittedName>
</protein>
<dbReference type="OrthoDB" id="4825861at2759"/>
<feature type="compositionally biased region" description="Low complexity" evidence="1">
    <location>
        <begin position="91"/>
        <end position="109"/>
    </location>
</feature>
<proteinExistence type="predicted"/>
<dbReference type="EMBL" id="KZ678762">
    <property type="protein sequence ID" value="PSR75468.1"/>
    <property type="molecule type" value="Genomic_DNA"/>
</dbReference>
<reference evidence="2 3" key="1">
    <citation type="journal article" date="2018" name="Mycol. Prog.">
        <title>Coniella lustricola, a new species from submerged detritus.</title>
        <authorList>
            <person name="Raudabaugh D.B."/>
            <person name="Iturriaga T."/>
            <person name="Carver A."/>
            <person name="Mondo S."/>
            <person name="Pangilinan J."/>
            <person name="Lipzen A."/>
            <person name="He G."/>
            <person name="Amirebrahimi M."/>
            <person name="Grigoriev I.V."/>
            <person name="Miller A.N."/>
        </authorList>
    </citation>
    <scope>NUCLEOTIDE SEQUENCE [LARGE SCALE GENOMIC DNA]</scope>
    <source>
        <strain evidence="2 3">B22-T-1</strain>
    </source>
</reference>
<feature type="compositionally biased region" description="Polar residues" evidence="1">
    <location>
        <begin position="159"/>
        <end position="169"/>
    </location>
</feature>
<evidence type="ECO:0000256" key="1">
    <source>
        <dbReference type="SAM" id="MobiDB-lite"/>
    </source>
</evidence>
<accession>A0A2T2ZSV4</accession>
<evidence type="ECO:0000313" key="2">
    <source>
        <dbReference type="EMBL" id="PSR75468.1"/>
    </source>
</evidence>
<feature type="region of interest" description="Disordered" evidence="1">
    <location>
        <begin position="1"/>
        <end position="196"/>
    </location>
</feature>
<keyword evidence="3" id="KW-1185">Reference proteome</keyword>
<name>A0A2T2ZSV4_9PEZI</name>
<sequence>MAIREHFSRMVRKSISSSSSSGTTRSDDSSSTSHLCHPNGAITTTTISATPHCHDAVPRSTTSSRLAKIAAPWRSRRSTSSSKSNHHHKNAFSSSSAAAAAQAQANARSARLHPSERPLTEQNIRHQEMLGTYRLNFGRTGSMSRSRRRLSRGTVRSSFSGVSPGNSRPGSVDYGGPGGRRMSSFGVAPPTSAAAA</sequence>
<dbReference type="InParanoid" id="A0A2T2ZSV4"/>
<evidence type="ECO:0000313" key="3">
    <source>
        <dbReference type="Proteomes" id="UP000241462"/>
    </source>
</evidence>
<feature type="compositionally biased region" description="Low complexity" evidence="1">
    <location>
        <begin position="14"/>
        <end position="33"/>
    </location>
</feature>
<dbReference type="Proteomes" id="UP000241462">
    <property type="component" value="Unassembled WGS sequence"/>
</dbReference>
<gene>
    <name evidence="2" type="ORF">BD289DRAFT_447669</name>
</gene>
<dbReference type="AlphaFoldDB" id="A0A2T2ZSV4"/>
<organism evidence="2 3">
    <name type="scientific">Coniella lustricola</name>
    <dbReference type="NCBI Taxonomy" id="2025994"/>
    <lineage>
        <taxon>Eukaryota</taxon>
        <taxon>Fungi</taxon>
        <taxon>Dikarya</taxon>
        <taxon>Ascomycota</taxon>
        <taxon>Pezizomycotina</taxon>
        <taxon>Sordariomycetes</taxon>
        <taxon>Sordariomycetidae</taxon>
        <taxon>Diaporthales</taxon>
        <taxon>Schizoparmaceae</taxon>
        <taxon>Coniella</taxon>
    </lineage>
</organism>
<feature type="compositionally biased region" description="Basic and acidic residues" evidence="1">
    <location>
        <begin position="113"/>
        <end position="128"/>
    </location>
</feature>